<comment type="caution">
    <text evidence="2">The sequence shown here is derived from an EMBL/GenBank/DDBJ whole genome shotgun (WGS) entry which is preliminary data.</text>
</comment>
<feature type="transmembrane region" description="Helical" evidence="1">
    <location>
        <begin position="48"/>
        <end position="68"/>
    </location>
</feature>
<keyword evidence="1" id="KW-1133">Transmembrane helix</keyword>
<keyword evidence="1" id="KW-0812">Transmembrane</keyword>
<evidence type="ECO:0000313" key="3">
    <source>
        <dbReference type="Proteomes" id="UP001041814"/>
    </source>
</evidence>
<dbReference type="Proteomes" id="UP001041814">
    <property type="component" value="Unassembled WGS sequence"/>
</dbReference>
<reference evidence="2" key="1">
    <citation type="submission" date="2017-08" db="EMBL/GenBank/DDBJ databases">
        <authorList>
            <person name="Imhoff J.F."/>
            <person name="Rahn T."/>
            <person name="Kuenzel S."/>
            <person name="Neulinger S.C."/>
        </authorList>
    </citation>
    <scope>NUCLEOTIDE SEQUENCE</scope>
    <source>
        <strain evidence="2">IM 151</strain>
    </source>
</reference>
<evidence type="ECO:0000313" key="2">
    <source>
        <dbReference type="EMBL" id="MBK1715371.1"/>
    </source>
</evidence>
<keyword evidence="3" id="KW-1185">Reference proteome</keyword>
<reference evidence="2" key="2">
    <citation type="journal article" date="2020" name="Microorganisms">
        <title>Osmotic Adaptation and Compatible Solute Biosynthesis of Phototrophic Bacteria as Revealed from Genome Analyses.</title>
        <authorList>
            <person name="Imhoff J.F."/>
            <person name="Rahn T."/>
            <person name="Kunzel S."/>
            <person name="Keller A."/>
            <person name="Neulinger S.C."/>
        </authorList>
    </citation>
    <scope>NUCLEOTIDE SEQUENCE</scope>
    <source>
        <strain evidence="2">IM 151</strain>
    </source>
</reference>
<proteinExistence type="predicted"/>
<dbReference type="EMBL" id="NRRU01000116">
    <property type="protein sequence ID" value="MBK1715371.1"/>
    <property type="molecule type" value="Genomic_DNA"/>
</dbReference>
<accession>A0ABS1DZ37</accession>
<evidence type="ECO:0000256" key="1">
    <source>
        <dbReference type="SAM" id="Phobius"/>
    </source>
</evidence>
<organism evidence="2 3">
    <name type="scientific">Rubrivivax gelatinosus</name>
    <name type="common">Rhodocyclus gelatinosus</name>
    <name type="synonym">Rhodopseudomonas gelatinosa</name>
    <dbReference type="NCBI Taxonomy" id="28068"/>
    <lineage>
        <taxon>Bacteria</taxon>
        <taxon>Pseudomonadati</taxon>
        <taxon>Pseudomonadota</taxon>
        <taxon>Betaproteobacteria</taxon>
        <taxon>Burkholderiales</taxon>
        <taxon>Sphaerotilaceae</taxon>
        <taxon>Rubrivivax</taxon>
    </lineage>
</organism>
<sequence>MTQSLFLKLILILAVLPIAYSLKVAATRWLPESNPARRWLEQQGSMRLAMYAILAIWAFGGFALVVVYG</sequence>
<gene>
    <name evidence="2" type="ORF">CKO43_21690</name>
</gene>
<dbReference type="RefSeq" id="WP_200379965.1">
    <property type="nucleotide sequence ID" value="NZ_NRRU01000116.1"/>
</dbReference>
<protein>
    <submittedName>
        <fullName evidence="2">Uncharacterized protein</fullName>
    </submittedName>
</protein>
<keyword evidence="1" id="KW-0472">Membrane</keyword>
<name>A0ABS1DZ37_RUBGE</name>